<gene>
    <name evidence="1" type="ORF">AVDCRST_MAG02-1725</name>
</gene>
<reference evidence="1" key="1">
    <citation type="submission" date="2020-02" db="EMBL/GenBank/DDBJ databases">
        <authorList>
            <person name="Meier V. D."/>
        </authorList>
    </citation>
    <scope>NUCLEOTIDE SEQUENCE</scope>
    <source>
        <strain evidence="1">AVDCRST_MAG02</strain>
    </source>
</reference>
<dbReference type="EMBL" id="CADCVH010000055">
    <property type="protein sequence ID" value="CAA9457754.1"/>
    <property type="molecule type" value="Genomic_DNA"/>
</dbReference>
<evidence type="ECO:0000313" key="1">
    <source>
        <dbReference type="EMBL" id="CAA9457754.1"/>
    </source>
</evidence>
<sequence length="117" mass="13218">MEDLSPTVPTIYWWEVAGAGPLLMNLAGTRYFPFFSSEEKARAFREGQDAPLDVFLRHSDLTDEVIGLVRRAHDDDRCDDFLINPPPEPGSWAQPWAADEMVALIERTARRENDLGG</sequence>
<organism evidence="1">
    <name type="scientific">uncultured Rubrobacteraceae bacterium</name>
    <dbReference type="NCBI Taxonomy" id="349277"/>
    <lineage>
        <taxon>Bacteria</taxon>
        <taxon>Bacillati</taxon>
        <taxon>Actinomycetota</taxon>
        <taxon>Rubrobacteria</taxon>
        <taxon>Rubrobacterales</taxon>
        <taxon>Rubrobacteraceae</taxon>
        <taxon>environmental samples</taxon>
    </lineage>
</organism>
<accession>A0A6J4R255</accession>
<name>A0A6J4R255_9ACTN</name>
<protein>
    <submittedName>
        <fullName evidence="1">Uncharacterized protein</fullName>
    </submittedName>
</protein>
<dbReference type="AlphaFoldDB" id="A0A6J4R255"/>
<proteinExistence type="predicted"/>